<reference evidence="4 5" key="1">
    <citation type="submission" date="2019-06" db="EMBL/GenBank/DDBJ databases">
        <title>A complete genome sequence for Luteibacter pinisoli MAH-14.</title>
        <authorList>
            <person name="Baltrus D.A."/>
        </authorList>
    </citation>
    <scope>NUCLEOTIDE SEQUENCE [LARGE SCALE GENOMIC DNA]</scope>
    <source>
        <strain evidence="4 5">MAH-14</strain>
    </source>
</reference>
<keyword evidence="5" id="KW-1185">Reference proteome</keyword>
<dbReference type="Pfam" id="PF12849">
    <property type="entry name" value="PBP_like_2"/>
    <property type="match status" value="1"/>
</dbReference>
<dbReference type="OrthoDB" id="9790048at2"/>
<evidence type="ECO:0000256" key="2">
    <source>
        <dbReference type="SAM" id="SignalP"/>
    </source>
</evidence>
<dbReference type="SMART" id="SM00257">
    <property type="entry name" value="LysM"/>
    <property type="match status" value="1"/>
</dbReference>
<feature type="signal peptide" evidence="2">
    <location>
        <begin position="1"/>
        <end position="24"/>
    </location>
</feature>
<dbReference type="SUPFAM" id="SSF54106">
    <property type="entry name" value="LysM domain"/>
    <property type="match status" value="1"/>
</dbReference>
<feature type="chain" id="PRO_5021367562" evidence="2">
    <location>
        <begin position="25"/>
        <end position="502"/>
    </location>
</feature>
<dbReference type="InterPro" id="IPR018392">
    <property type="entry name" value="LysM"/>
</dbReference>
<feature type="domain" description="LysM" evidence="3">
    <location>
        <begin position="456"/>
        <end position="499"/>
    </location>
</feature>
<sequence>MSLRLARLFTATLIGLSASATVLAAAGPQLVWRGDVTTARGVVTDVAKAWEKAGKGHFELQPFNTASGIDAVVKGTADLAGSARAGNGAAEQSLTFTPVAWDALVMVTYPSNPVSNITLMQLHEIYMGHITNWKDLGGDDAPINLYAVASPGDGVEFSLRKLLFGRGNQPVAAPRLYVNQTKLEEGVTLDRRGLGATTLAGAGNNPKLKVLSIDGVKPSMSTVANGSYALYTELYLVSNDTSPKAADVKEFLAFVTSSAGSSLLRAHGLVPYADGTALASGDAARRAKIASTVGTRGNVGQAMTTPTVAAAAAPAAAAEAAKEAAVAKSPAGKSKKELAKEAAAAKAAANLAAADASPFGHVVASVTTSAHQGFKGVRAEAFTSLDNAKVGGKFAKVTGDAVTVAGKNTAKPAVDATEKSNTVATPKVTEAKPVKAEPKAVAKAAEKKPTAVASGKTYKVSPGDTLYSIAKKNNVDVNQLRAVNGIKDNNVHVGQVLKVSAR</sequence>
<evidence type="ECO:0000259" key="3">
    <source>
        <dbReference type="PROSITE" id="PS51782"/>
    </source>
</evidence>
<dbReference type="RefSeq" id="WP_139984860.1">
    <property type="nucleotide sequence ID" value="NZ_CP041046.1"/>
</dbReference>
<proteinExistence type="predicted"/>
<dbReference type="Gene3D" id="3.10.350.10">
    <property type="entry name" value="LysM domain"/>
    <property type="match status" value="1"/>
</dbReference>
<keyword evidence="1 2" id="KW-0732">Signal</keyword>
<dbReference type="InterPro" id="IPR050811">
    <property type="entry name" value="Phosphate_ABC_transporter"/>
</dbReference>
<accession>A0A4Y5Z9A1</accession>
<dbReference type="PANTHER" id="PTHR30570:SF1">
    <property type="entry name" value="PHOSPHATE-BINDING PROTEIN PSTS"/>
    <property type="match status" value="1"/>
</dbReference>
<name>A0A4Y5Z9A1_9GAMM</name>
<protein>
    <submittedName>
        <fullName evidence="4">LysM peptidoglycan-binding domain-containing protein</fullName>
    </submittedName>
</protein>
<organism evidence="4 5">
    <name type="scientific">Luteibacter pinisoli</name>
    <dbReference type="NCBI Taxonomy" id="2589080"/>
    <lineage>
        <taxon>Bacteria</taxon>
        <taxon>Pseudomonadati</taxon>
        <taxon>Pseudomonadota</taxon>
        <taxon>Gammaproteobacteria</taxon>
        <taxon>Lysobacterales</taxon>
        <taxon>Rhodanobacteraceae</taxon>
        <taxon>Luteibacter</taxon>
    </lineage>
</organism>
<dbReference type="EMBL" id="CP041046">
    <property type="protein sequence ID" value="QDE40935.1"/>
    <property type="molecule type" value="Genomic_DNA"/>
</dbReference>
<gene>
    <name evidence="4" type="ORF">FIV34_17805</name>
</gene>
<dbReference type="KEGG" id="lpy:FIV34_17805"/>
<dbReference type="Gene3D" id="3.40.190.10">
    <property type="entry name" value="Periplasmic binding protein-like II"/>
    <property type="match status" value="2"/>
</dbReference>
<dbReference type="InterPro" id="IPR036779">
    <property type="entry name" value="LysM_dom_sf"/>
</dbReference>
<evidence type="ECO:0000313" key="5">
    <source>
        <dbReference type="Proteomes" id="UP000316093"/>
    </source>
</evidence>
<dbReference type="PANTHER" id="PTHR30570">
    <property type="entry name" value="PERIPLASMIC PHOSPHATE BINDING COMPONENT OF PHOSPHATE ABC TRANSPORTER"/>
    <property type="match status" value="1"/>
</dbReference>
<dbReference type="Pfam" id="PF01476">
    <property type="entry name" value="LysM"/>
    <property type="match status" value="1"/>
</dbReference>
<dbReference type="AlphaFoldDB" id="A0A4Y5Z9A1"/>
<evidence type="ECO:0000256" key="1">
    <source>
        <dbReference type="ARBA" id="ARBA00022729"/>
    </source>
</evidence>
<dbReference type="InterPro" id="IPR024370">
    <property type="entry name" value="PBP_domain"/>
</dbReference>
<evidence type="ECO:0000313" key="4">
    <source>
        <dbReference type="EMBL" id="QDE40935.1"/>
    </source>
</evidence>
<dbReference type="Proteomes" id="UP000316093">
    <property type="component" value="Chromosome"/>
</dbReference>
<dbReference type="PROSITE" id="PS51782">
    <property type="entry name" value="LYSM"/>
    <property type="match status" value="1"/>
</dbReference>
<dbReference type="CDD" id="cd00118">
    <property type="entry name" value="LysM"/>
    <property type="match status" value="1"/>
</dbReference>
<dbReference type="SUPFAM" id="SSF53850">
    <property type="entry name" value="Periplasmic binding protein-like II"/>
    <property type="match status" value="1"/>
</dbReference>